<proteinExistence type="predicted"/>
<comment type="caution">
    <text evidence="7">The sequence shown here is derived from an EMBL/GenBank/DDBJ whole genome shotgun (WGS) entry which is preliminary data.</text>
</comment>
<dbReference type="InterPro" id="IPR036388">
    <property type="entry name" value="WH-like_DNA-bd_sf"/>
</dbReference>
<dbReference type="Gene3D" id="1.10.10.10">
    <property type="entry name" value="Winged helix-like DNA-binding domain superfamily/Winged helix DNA-binding domain"/>
    <property type="match status" value="1"/>
</dbReference>
<evidence type="ECO:0000259" key="5">
    <source>
        <dbReference type="PROSITE" id="PS50043"/>
    </source>
</evidence>
<dbReference type="PANTHER" id="PTHR44688">
    <property type="entry name" value="DNA-BINDING TRANSCRIPTIONAL ACTIVATOR DEVR_DOSR"/>
    <property type="match status" value="1"/>
</dbReference>
<feature type="transmembrane region" description="Helical" evidence="4">
    <location>
        <begin position="74"/>
        <end position="95"/>
    </location>
</feature>
<accession>A0A255IRR2</accession>
<keyword evidence="2" id="KW-0238">DNA-binding</keyword>
<feature type="transmembrane region" description="Helical" evidence="4">
    <location>
        <begin position="208"/>
        <end position="223"/>
    </location>
</feature>
<dbReference type="GO" id="GO:0006355">
    <property type="term" value="P:regulation of DNA-templated transcription"/>
    <property type="evidence" value="ECO:0007669"/>
    <property type="project" value="InterPro"/>
</dbReference>
<evidence type="ECO:0000256" key="1">
    <source>
        <dbReference type="ARBA" id="ARBA00023015"/>
    </source>
</evidence>
<dbReference type="CDD" id="cd06170">
    <property type="entry name" value="LuxR_C_like"/>
    <property type="match status" value="1"/>
</dbReference>
<feature type="domain" description="HTH luxR-type" evidence="5">
    <location>
        <begin position="257"/>
        <end position="322"/>
    </location>
</feature>
<keyword evidence="1" id="KW-0805">Transcription regulation</keyword>
<keyword evidence="4" id="KW-1133">Transmembrane helix</keyword>
<evidence type="ECO:0000313" key="9">
    <source>
        <dbReference type="Proteomes" id="UP000247523"/>
    </source>
</evidence>
<dbReference type="PANTHER" id="PTHR44688:SF16">
    <property type="entry name" value="DNA-BINDING TRANSCRIPTIONAL ACTIVATOR DEVR_DOSR"/>
    <property type="match status" value="1"/>
</dbReference>
<evidence type="ECO:0000256" key="3">
    <source>
        <dbReference type="ARBA" id="ARBA00023163"/>
    </source>
</evidence>
<evidence type="ECO:0000313" key="8">
    <source>
        <dbReference type="Proteomes" id="UP000216411"/>
    </source>
</evidence>
<reference evidence="7 8" key="1">
    <citation type="journal article" date="2017" name="Genome Announc.">
        <title>Draft Genome Sequence of a Sporulating and Motile Strain of Lachnotalea glycerini Isolated from Water in Quebec City, Canada.</title>
        <authorList>
            <person name="Maheux A.F."/>
            <person name="Boudreau D.K."/>
            <person name="Berube E."/>
            <person name="Boissinot M."/>
            <person name="Raymond F."/>
            <person name="Brodeur S."/>
            <person name="Corbeil J."/>
            <person name="Isabel S."/>
            <person name="Omar R.F."/>
            <person name="Bergeron M.G."/>
        </authorList>
    </citation>
    <scope>NUCLEOTIDE SEQUENCE [LARGE SCALE GENOMIC DNA]</scope>
    <source>
        <strain evidence="7 8">CCRI-19302</strain>
    </source>
</reference>
<keyword evidence="4" id="KW-0472">Membrane</keyword>
<evidence type="ECO:0000256" key="2">
    <source>
        <dbReference type="ARBA" id="ARBA00023125"/>
    </source>
</evidence>
<dbReference type="Proteomes" id="UP000216411">
    <property type="component" value="Unassembled WGS sequence"/>
</dbReference>
<dbReference type="EMBL" id="QICS01000009">
    <property type="protein sequence ID" value="PXV87751.1"/>
    <property type="molecule type" value="Genomic_DNA"/>
</dbReference>
<feature type="transmembrane region" description="Helical" evidence="4">
    <location>
        <begin position="127"/>
        <end position="147"/>
    </location>
</feature>
<dbReference type="Pfam" id="PF00196">
    <property type="entry name" value="GerE"/>
    <property type="match status" value="1"/>
</dbReference>
<feature type="transmembrane region" description="Helical" evidence="4">
    <location>
        <begin position="102"/>
        <end position="121"/>
    </location>
</feature>
<feature type="transmembrane region" description="Helical" evidence="4">
    <location>
        <begin position="168"/>
        <end position="188"/>
    </location>
</feature>
<keyword evidence="3" id="KW-0804">Transcription</keyword>
<dbReference type="OrthoDB" id="9789465at2"/>
<protein>
    <submittedName>
        <fullName evidence="7">LuxR family transcriptional regulator</fullName>
    </submittedName>
</protein>
<dbReference type="SUPFAM" id="SSF46894">
    <property type="entry name" value="C-terminal effector domain of the bipartite response regulators"/>
    <property type="match status" value="1"/>
</dbReference>
<feature type="transmembrane region" description="Helical" evidence="4">
    <location>
        <begin position="34"/>
        <end position="54"/>
    </location>
</feature>
<dbReference type="InterPro" id="IPR016032">
    <property type="entry name" value="Sig_transdc_resp-reg_C-effctor"/>
</dbReference>
<gene>
    <name evidence="6" type="ORF">C8E03_10941</name>
    <name evidence="7" type="ORF">CG710_006320</name>
</gene>
<organism evidence="7 8">
    <name type="scientific">Lachnotalea glycerini</name>
    <dbReference type="NCBI Taxonomy" id="1763509"/>
    <lineage>
        <taxon>Bacteria</taxon>
        <taxon>Bacillati</taxon>
        <taxon>Bacillota</taxon>
        <taxon>Clostridia</taxon>
        <taxon>Lachnospirales</taxon>
        <taxon>Lachnospiraceae</taxon>
        <taxon>Lachnotalea</taxon>
    </lineage>
</organism>
<evidence type="ECO:0000313" key="6">
    <source>
        <dbReference type="EMBL" id="PXV87751.1"/>
    </source>
</evidence>
<dbReference type="RefSeq" id="WP_094376107.1">
    <property type="nucleotide sequence ID" value="NZ_NOKA02000006.1"/>
</dbReference>
<name>A0A255IRR2_9FIRM</name>
<dbReference type="PROSITE" id="PS00622">
    <property type="entry name" value="HTH_LUXR_1"/>
    <property type="match status" value="1"/>
</dbReference>
<dbReference type="PRINTS" id="PR00038">
    <property type="entry name" value="HTHLUXR"/>
</dbReference>
<dbReference type="InterPro" id="IPR000792">
    <property type="entry name" value="Tscrpt_reg_LuxR_C"/>
</dbReference>
<dbReference type="AlphaFoldDB" id="A0A255IRR2"/>
<sequence>MDILIFLYNIALLLLYGIAMIYSFIAFRMKKYSYCLYLTILFLFYIFDNTVIYMTEFLYDFSVKYDASFMSVPAFKTVIIIVTSYCLINANNLIFEKSLSRIDNLVLILLGLWDLFVPLLPDSALMVWLYYLPYQLFTFYFSMKGLIVIKKDKKITQEIPFLKKYKKILVCTLVFSFLIVLEDTIVIFNFDSYKSLLVKINNRSVTEDILSIIFSIFFIYHFSKDLQLNAIAQLPIATENQKSAQLSTAINNSHFYQFVKLYSLTTREQDILKYILEDKNNQEISDILYISLGTVKTHVHNIYHKINVAKKDQLIRLYQDWSEKN</sequence>
<keyword evidence="8" id="KW-1185">Reference proteome</keyword>
<evidence type="ECO:0000313" key="7">
    <source>
        <dbReference type="EMBL" id="RDY32082.1"/>
    </source>
</evidence>
<keyword evidence="4" id="KW-0812">Transmembrane</keyword>
<reference evidence="6 9" key="2">
    <citation type="submission" date="2018-05" db="EMBL/GenBank/DDBJ databases">
        <title>Genomic Encyclopedia of Type Strains, Phase IV (KMG-IV): sequencing the most valuable type-strain genomes for metagenomic binning, comparative biology and taxonomic classification.</title>
        <authorList>
            <person name="Goeker M."/>
        </authorList>
    </citation>
    <scope>NUCLEOTIDE SEQUENCE [LARGE SCALE GENOMIC DNA]</scope>
    <source>
        <strain evidence="6 9">DSM 28816</strain>
    </source>
</reference>
<reference evidence="7" key="3">
    <citation type="submission" date="2018-07" db="EMBL/GenBank/DDBJ databases">
        <authorList>
            <person name="Quirk P.G."/>
            <person name="Krulwich T.A."/>
        </authorList>
    </citation>
    <scope>NUCLEOTIDE SEQUENCE</scope>
    <source>
        <strain evidence="7">CCRI-19302</strain>
    </source>
</reference>
<dbReference type="SMART" id="SM00421">
    <property type="entry name" value="HTH_LUXR"/>
    <property type="match status" value="1"/>
</dbReference>
<dbReference type="Proteomes" id="UP000247523">
    <property type="component" value="Unassembled WGS sequence"/>
</dbReference>
<dbReference type="PROSITE" id="PS50043">
    <property type="entry name" value="HTH_LUXR_2"/>
    <property type="match status" value="1"/>
</dbReference>
<evidence type="ECO:0000256" key="4">
    <source>
        <dbReference type="SAM" id="Phobius"/>
    </source>
</evidence>
<feature type="transmembrane region" description="Helical" evidence="4">
    <location>
        <begin position="6"/>
        <end position="27"/>
    </location>
</feature>
<dbReference type="EMBL" id="NOKA02000006">
    <property type="protein sequence ID" value="RDY32082.1"/>
    <property type="molecule type" value="Genomic_DNA"/>
</dbReference>
<dbReference type="GO" id="GO:0003677">
    <property type="term" value="F:DNA binding"/>
    <property type="evidence" value="ECO:0007669"/>
    <property type="project" value="UniProtKB-KW"/>
</dbReference>